<feature type="region of interest" description="Disordered" evidence="12">
    <location>
        <begin position="91"/>
        <end position="114"/>
    </location>
</feature>
<evidence type="ECO:0000256" key="3">
    <source>
        <dbReference type="ARBA" id="ARBA00007931"/>
    </source>
</evidence>
<evidence type="ECO:0000313" key="14">
    <source>
        <dbReference type="EMBL" id="KAL3817738.1"/>
    </source>
</evidence>
<gene>
    <name evidence="14" type="ORF">ACHAXA_010958</name>
</gene>
<feature type="transmembrane region" description="Helical" evidence="13">
    <location>
        <begin position="633"/>
        <end position="657"/>
    </location>
</feature>
<evidence type="ECO:0000256" key="9">
    <source>
        <dbReference type="ARBA" id="ARBA00022946"/>
    </source>
</evidence>
<evidence type="ECO:0000256" key="2">
    <source>
        <dbReference type="ARBA" id="ARBA00004229"/>
    </source>
</evidence>
<evidence type="ECO:0000256" key="5">
    <source>
        <dbReference type="ARBA" id="ARBA00022640"/>
    </source>
</evidence>
<keyword evidence="10 13" id="KW-1133">Transmembrane helix</keyword>
<evidence type="ECO:0000256" key="11">
    <source>
        <dbReference type="ARBA" id="ARBA00023136"/>
    </source>
</evidence>
<sequence>MADLDRAFAIERGEAEIINADVTDVVVEKEKNEEGGRGGGAVVISSLPAKSGEVEKLRAQAARLRLEADRRQVELTLEKIAKLTARLETLNNRSRSSEGDGDGGETRNADYDKDRRSLEEELGRLTSQLVVPDDGGVGKVGIASNASGSSSSTPAIVGSATAANTTTNATADARRPRPPPSEADVDERMRRYRDAPEFVRLLVARAVGFDVDGSRPGAVDLLDDADVIRRTFDDDYDSDVLNYDGTRTGTTAAREAIERAYRRSSGDDIHDDENAMPVFTKEQIMAKEKELEDIPKFLKNMVTDNMTELATSLLEDEWLDERKQTKKRGGGMRGGFFGLFGRGVSGDAVDDGESVDRGEIGGDGERMDLGGARGTFGRLFSNDSSNGTLYGGMPMSEVDFMMNSLYPKSTRKEGETPDKKTVDAFLNDVVSPTKAFAPNSNPISVSGGWIIRGKNNCKSGDELIEKLDRRIANDARLRGKISFFILKDPFPDPEEQMLDPLNWPQVLFIAGPKVARDSEVVLRTAISAFGIATAWYGSIYPFLANPKLLDRATEAMELADAGMPTDLSWLSGMSIPLFTSFMALQLLHEIAHQAVAKSRNFEATIPTLVPSVLSGITNSITSLKSSPGNKQDLVEFAVAGPLVGMLASVFVLCYGLVLTATADVSTVQSFPGIPLAILRQSSLGGGLIDLFLGNGVLNVPASADGAQALASTLIALHPFAVSGFFSLLVNALAMVPAGRTDGGRISMALFGRSGCQAVTFGSLATLFVLGISESDLLLFYFAFIVFFQSELEIPMRNEVDDVDFSGVVLATVAGFLTLLTLIPM</sequence>
<dbReference type="GO" id="GO:0008233">
    <property type="term" value="F:peptidase activity"/>
    <property type="evidence" value="ECO:0007669"/>
    <property type="project" value="UniProtKB-KW"/>
</dbReference>
<evidence type="ECO:0000256" key="13">
    <source>
        <dbReference type="SAM" id="Phobius"/>
    </source>
</evidence>
<keyword evidence="8" id="KW-0378">Hydrolase</keyword>
<comment type="similarity">
    <text evidence="3">Belongs to the peptidase M50B family.</text>
</comment>
<evidence type="ECO:0000313" key="15">
    <source>
        <dbReference type="Proteomes" id="UP001530377"/>
    </source>
</evidence>
<dbReference type="GO" id="GO:0006508">
    <property type="term" value="P:proteolysis"/>
    <property type="evidence" value="ECO:0007669"/>
    <property type="project" value="UniProtKB-KW"/>
</dbReference>
<keyword evidence="5" id="KW-0934">Plastid</keyword>
<accession>A0ABD3S008</accession>
<reference evidence="14 15" key="1">
    <citation type="submission" date="2024-10" db="EMBL/GenBank/DDBJ databases">
        <title>Updated reference genomes for cyclostephanoid diatoms.</title>
        <authorList>
            <person name="Roberts W.R."/>
            <person name="Alverson A.J."/>
        </authorList>
    </citation>
    <scope>NUCLEOTIDE SEQUENCE [LARGE SCALE GENOMIC DNA]</scope>
    <source>
        <strain evidence="14 15">AJA228-03</strain>
    </source>
</reference>
<name>A0ABD3S008_9STRA</name>
<evidence type="ECO:0000256" key="6">
    <source>
        <dbReference type="ARBA" id="ARBA00022670"/>
    </source>
</evidence>
<keyword evidence="7 13" id="KW-0812">Transmembrane</keyword>
<evidence type="ECO:0000256" key="1">
    <source>
        <dbReference type="ARBA" id="ARBA00004141"/>
    </source>
</evidence>
<dbReference type="GO" id="GO:0016020">
    <property type="term" value="C:membrane"/>
    <property type="evidence" value="ECO:0007669"/>
    <property type="project" value="UniProtKB-SubCell"/>
</dbReference>
<feature type="compositionally biased region" description="Basic and acidic residues" evidence="12">
    <location>
        <begin position="104"/>
        <end position="114"/>
    </location>
</feature>
<feature type="region of interest" description="Disordered" evidence="12">
    <location>
        <begin position="161"/>
        <end position="186"/>
    </location>
</feature>
<keyword evidence="11 13" id="KW-0472">Membrane</keyword>
<evidence type="ECO:0000256" key="4">
    <source>
        <dbReference type="ARBA" id="ARBA00022528"/>
    </source>
</evidence>
<keyword evidence="9" id="KW-0809">Transit peptide</keyword>
<dbReference type="AlphaFoldDB" id="A0ABD3S008"/>
<evidence type="ECO:0000256" key="10">
    <source>
        <dbReference type="ARBA" id="ARBA00022989"/>
    </source>
</evidence>
<organism evidence="14 15">
    <name type="scientific">Cyclostephanos tholiformis</name>
    <dbReference type="NCBI Taxonomy" id="382380"/>
    <lineage>
        <taxon>Eukaryota</taxon>
        <taxon>Sar</taxon>
        <taxon>Stramenopiles</taxon>
        <taxon>Ochrophyta</taxon>
        <taxon>Bacillariophyta</taxon>
        <taxon>Coscinodiscophyceae</taxon>
        <taxon>Thalassiosirophycidae</taxon>
        <taxon>Stephanodiscales</taxon>
        <taxon>Stephanodiscaceae</taxon>
        <taxon>Cyclostephanos</taxon>
    </lineage>
</organism>
<keyword evidence="4" id="KW-0150">Chloroplast</keyword>
<feature type="compositionally biased region" description="Low complexity" evidence="12">
    <location>
        <begin position="161"/>
        <end position="171"/>
    </location>
</feature>
<protein>
    <submittedName>
        <fullName evidence="14">Uncharacterized protein</fullName>
    </submittedName>
</protein>
<feature type="transmembrane region" description="Helical" evidence="13">
    <location>
        <begin position="758"/>
        <end position="784"/>
    </location>
</feature>
<evidence type="ECO:0000256" key="8">
    <source>
        <dbReference type="ARBA" id="ARBA00022801"/>
    </source>
</evidence>
<dbReference type="Proteomes" id="UP001530377">
    <property type="component" value="Unassembled WGS sequence"/>
</dbReference>
<comment type="subcellular location">
    <subcellularLocation>
        <location evidence="1">Membrane</location>
        <topology evidence="1">Multi-pass membrane protein</topology>
    </subcellularLocation>
    <subcellularLocation>
        <location evidence="2">Plastid</location>
        <location evidence="2">Chloroplast</location>
    </subcellularLocation>
</comment>
<dbReference type="EMBL" id="JALLPB020000093">
    <property type="protein sequence ID" value="KAL3817738.1"/>
    <property type="molecule type" value="Genomic_DNA"/>
</dbReference>
<evidence type="ECO:0000256" key="7">
    <source>
        <dbReference type="ARBA" id="ARBA00022692"/>
    </source>
</evidence>
<feature type="transmembrane region" description="Helical" evidence="13">
    <location>
        <begin position="804"/>
        <end position="822"/>
    </location>
</feature>
<evidence type="ECO:0000256" key="12">
    <source>
        <dbReference type="SAM" id="MobiDB-lite"/>
    </source>
</evidence>
<dbReference type="InterPro" id="IPR044838">
    <property type="entry name" value="EGY1-like"/>
</dbReference>
<dbReference type="GO" id="GO:0009507">
    <property type="term" value="C:chloroplast"/>
    <property type="evidence" value="ECO:0007669"/>
    <property type="project" value="UniProtKB-SubCell"/>
</dbReference>
<keyword evidence="6" id="KW-0645">Protease</keyword>
<comment type="caution">
    <text evidence="14">The sequence shown here is derived from an EMBL/GenBank/DDBJ whole genome shotgun (WGS) entry which is preliminary data.</text>
</comment>
<dbReference type="PANTHER" id="PTHR31412">
    <property type="entry name" value="ZINC METALLOPROTEASE EGY1"/>
    <property type="match status" value="1"/>
</dbReference>
<keyword evidence="15" id="KW-1185">Reference proteome</keyword>
<proteinExistence type="inferred from homology"/>
<dbReference type="PANTHER" id="PTHR31412:SF0">
    <property type="entry name" value="ZINC METALLOPROTEASE EGY1, CHLOROPLASTIC-RELATED"/>
    <property type="match status" value="1"/>
</dbReference>